<name>A0A554X6N8_9BURK</name>
<dbReference type="EMBL" id="VJON01000045">
    <property type="protein sequence ID" value="TSE31500.1"/>
    <property type="molecule type" value="Genomic_DNA"/>
</dbReference>
<accession>A0A554X6N8</accession>
<reference evidence="1 2" key="1">
    <citation type="submission" date="2019-07" db="EMBL/GenBank/DDBJ databases">
        <title>Tepidimonas charontis SPSP-6 draft genome.</title>
        <authorList>
            <person name="Da Costa M.S."/>
            <person name="Froufe H.J.C."/>
            <person name="Egas C."/>
            <person name="Albuquerque L."/>
        </authorList>
    </citation>
    <scope>NUCLEOTIDE SEQUENCE [LARGE SCALE GENOMIC DNA]</scope>
    <source>
        <strain evidence="1 2">SPSP-6</strain>
    </source>
</reference>
<evidence type="ECO:0008006" key="3">
    <source>
        <dbReference type="Google" id="ProtNLM"/>
    </source>
</evidence>
<gene>
    <name evidence="1" type="ORF">Tchar_02289</name>
</gene>
<protein>
    <recommendedName>
        <fullName evidence="3">Type II secretion system protein GspC N-terminal domain-containing protein</fullName>
    </recommendedName>
</protein>
<comment type="caution">
    <text evidence="1">The sequence shown here is derived from an EMBL/GenBank/DDBJ whole genome shotgun (WGS) entry which is preliminary data.</text>
</comment>
<sequence length="173" mass="17664">MIIANMQATMTPVGTHTRRPVGGRVTVAALTSLALWALAGAQTAYWGWRAWGVAPAEPLPSPTVSAAVVDTARVARALGAQVVPSADGDAPLAQAAPASHPAQGWRLVGVIADRAGAGAALLAREGSAPRAYRVGATLPDGWRVDRVERTGVWLAPVQGGEAVRLSLPAATTP</sequence>
<dbReference type="Proteomes" id="UP000318294">
    <property type="component" value="Unassembled WGS sequence"/>
</dbReference>
<evidence type="ECO:0000313" key="2">
    <source>
        <dbReference type="Proteomes" id="UP000318294"/>
    </source>
</evidence>
<evidence type="ECO:0000313" key="1">
    <source>
        <dbReference type="EMBL" id="TSE31500.1"/>
    </source>
</evidence>
<proteinExistence type="predicted"/>
<organism evidence="1 2">
    <name type="scientific">Tepidimonas charontis</name>
    <dbReference type="NCBI Taxonomy" id="2267262"/>
    <lineage>
        <taxon>Bacteria</taxon>
        <taxon>Pseudomonadati</taxon>
        <taxon>Pseudomonadota</taxon>
        <taxon>Betaproteobacteria</taxon>
        <taxon>Burkholderiales</taxon>
        <taxon>Tepidimonas</taxon>
    </lineage>
</organism>
<keyword evidence="2" id="KW-1185">Reference proteome</keyword>
<dbReference type="AlphaFoldDB" id="A0A554X6N8"/>